<evidence type="ECO:0000256" key="1">
    <source>
        <dbReference type="SAM" id="MobiDB-lite"/>
    </source>
</evidence>
<comment type="caution">
    <text evidence="3">The sequence shown here is derived from an EMBL/GenBank/DDBJ whole genome shotgun (WGS) entry which is preliminary data.</text>
</comment>
<dbReference type="Proteomes" id="UP001396334">
    <property type="component" value="Unassembled WGS sequence"/>
</dbReference>
<keyword evidence="4" id="KW-1185">Reference proteome</keyword>
<protein>
    <submittedName>
        <fullName evidence="3">Uncharacterized protein</fullName>
    </submittedName>
</protein>
<reference evidence="3 4" key="1">
    <citation type="journal article" date="2024" name="G3 (Bethesda)">
        <title>Genome assembly of Hibiscus sabdariffa L. provides insights into metabolisms of medicinal natural products.</title>
        <authorList>
            <person name="Kim T."/>
        </authorList>
    </citation>
    <scope>NUCLEOTIDE SEQUENCE [LARGE SCALE GENOMIC DNA]</scope>
    <source>
        <strain evidence="3">TK-2024</strain>
        <tissue evidence="3">Old leaves</tissue>
    </source>
</reference>
<keyword evidence="2" id="KW-1133">Transmembrane helix</keyword>
<keyword evidence="2" id="KW-0812">Transmembrane</keyword>
<evidence type="ECO:0000313" key="3">
    <source>
        <dbReference type="EMBL" id="KAK8978915.1"/>
    </source>
</evidence>
<gene>
    <name evidence="3" type="ORF">V6N11_030961</name>
</gene>
<accession>A0ABR2NSE9</accession>
<feature type="region of interest" description="Disordered" evidence="1">
    <location>
        <begin position="40"/>
        <end position="64"/>
    </location>
</feature>
<proteinExistence type="predicted"/>
<organism evidence="3 4">
    <name type="scientific">Hibiscus sabdariffa</name>
    <name type="common">roselle</name>
    <dbReference type="NCBI Taxonomy" id="183260"/>
    <lineage>
        <taxon>Eukaryota</taxon>
        <taxon>Viridiplantae</taxon>
        <taxon>Streptophyta</taxon>
        <taxon>Embryophyta</taxon>
        <taxon>Tracheophyta</taxon>
        <taxon>Spermatophyta</taxon>
        <taxon>Magnoliopsida</taxon>
        <taxon>eudicotyledons</taxon>
        <taxon>Gunneridae</taxon>
        <taxon>Pentapetalae</taxon>
        <taxon>rosids</taxon>
        <taxon>malvids</taxon>
        <taxon>Malvales</taxon>
        <taxon>Malvaceae</taxon>
        <taxon>Malvoideae</taxon>
        <taxon>Hibiscus</taxon>
    </lineage>
</organism>
<evidence type="ECO:0000313" key="4">
    <source>
        <dbReference type="Proteomes" id="UP001396334"/>
    </source>
</evidence>
<keyword evidence="2" id="KW-0472">Membrane</keyword>
<name>A0ABR2NSE9_9ROSI</name>
<evidence type="ECO:0000256" key="2">
    <source>
        <dbReference type="SAM" id="Phobius"/>
    </source>
</evidence>
<dbReference type="EMBL" id="JBBPBN010000106">
    <property type="protein sequence ID" value="KAK8978915.1"/>
    <property type="molecule type" value="Genomic_DNA"/>
</dbReference>
<sequence>MILTKSLHFLFSRLGWCGGGLVITIIFSLFDPEFMNMMVPSGSSSSGSAPHEHEPGAPEPEQPLLSDEIRLKELGDRLRINCLGKAMSLGEQEDFVETQLLIEKKR</sequence>
<feature type="transmembrane region" description="Helical" evidence="2">
    <location>
        <begin position="6"/>
        <end position="30"/>
    </location>
</feature>